<gene>
    <name evidence="2" type="ORF">VNO77_22565</name>
</gene>
<accession>A0AAN9QEK5</accession>
<evidence type="ECO:0000313" key="3">
    <source>
        <dbReference type="Proteomes" id="UP001367508"/>
    </source>
</evidence>
<comment type="caution">
    <text evidence="2">The sequence shown here is derived from an EMBL/GenBank/DDBJ whole genome shotgun (WGS) entry which is preliminary data.</text>
</comment>
<keyword evidence="3" id="KW-1185">Reference proteome</keyword>
<sequence>MPCMYGRSSRVFVLMCDVHLECTLMLGLISIIRIPDLLEFGPSATLSFGSERACSMVKTHKLVSCCGDISNQLYPNWNQCNDHLFSQKLSLGALSLDNTSIFCLLTIDRSLFPCEFKDSLADVEDMMRSTSHASEHTRNASRVFSQDRPLY</sequence>
<evidence type="ECO:0000256" key="1">
    <source>
        <dbReference type="SAM" id="MobiDB-lite"/>
    </source>
</evidence>
<dbReference type="EMBL" id="JAYMYQ010000005">
    <property type="protein sequence ID" value="KAK7328458.1"/>
    <property type="molecule type" value="Genomic_DNA"/>
</dbReference>
<proteinExistence type="predicted"/>
<organism evidence="2 3">
    <name type="scientific">Canavalia gladiata</name>
    <name type="common">Sword bean</name>
    <name type="synonym">Dolichos gladiatus</name>
    <dbReference type="NCBI Taxonomy" id="3824"/>
    <lineage>
        <taxon>Eukaryota</taxon>
        <taxon>Viridiplantae</taxon>
        <taxon>Streptophyta</taxon>
        <taxon>Embryophyta</taxon>
        <taxon>Tracheophyta</taxon>
        <taxon>Spermatophyta</taxon>
        <taxon>Magnoliopsida</taxon>
        <taxon>eudicotyledons</taxon>
        <taxon>Gunneridae</taxon>
        <taxon>Pentapetalae</taxon>
        <taxon>rosids</taxon>
        <taxon>fabids</taxon>
        <taxon>Fabales</taxon>
        <taxon>Fabaceae</taxon>
        <taxon>Papilionoideae</taxon>
        <taxon>50 kb inversion clade</taxon>
        <taxon>NPAAA clade</taxon>
        <taxon>indigoferoid/millettioid clade</taxon>
        <taxon>Phaseoleae</taxon>
        <taxon>Canavalia</taxon>
    </lineage>
</organism>
<protein>
    <submittedName>
        <fullName evidence="2">Uncharacterized protein</fullName>
    </submittedName>
</protein>
<evidence type="ECO:0000313" key="2">
    <source>
        <dbReference type="EMBL" id="KAK7328458.1"/>
    </source>
</evidence>
<reference evidence="2 3" key="1">
    <citation type="submission" date="2024-01" db="EMBL/GenBank/DDBJ databases">
        <title>The genomes of 5 underutilized Papilionoideae crops provide insights into root nodulation and disease resistanc.</title>
        <authorList>
            <person name="Jiang F."/>
        </authorList>
    </citation>
    <scope>NUCLEOTIDE SEQUENCE [LARGE SCALE GENOMIC DNA]</scope>
    <source>
        <strain evidence="2">LVBAO_FW01</strain>
        <tissue evidence="2">Leaves</tissue>
    </source>
</reference>
<dbReference type="Proteomes" id="UP001367508">
    <property type="component" value="Unassembled WGS sequence"/>
</dbReference>
<name>A0AAN9QEK5_CANGL</name>
<feature type="region of interest" description="Disordered" evidence="1">
    <location>
        <begin position="131"/>
        <end position="151"/>
    </location>
</feature>
<dbReference type="AlphaFoldDB" id="A0AAN9QEK5"/>